<keyword evidence="2" id="KW-1185">Reference proteome</keyword>
<dbReference type="AlphaFoldDB" id="A0A6S7JFG8"/>
<dbReference type="EMBL" id="CACRXK020017357">
    <property type="protein sequence ID" value="CAB4031095.1"/>
    <property type="molecule type" value="Genomic_DNA"/>
</dbReference>
<evidence type="ECO:0000313" key="1">
    <source>
        <dbReference type="EMBL" id="CAB4031095.1"/>
    </source>
</evidence>
<gene>
    <name evidence="1" type="ORF">PACLA_8A064570</name>
</gene>
<reference evidence="1" key="1">
    <citation type="submission" date="2020-04" db="EMBL/GenBank/DDBJ databases">
        <authorList>
            <person name="Alioto T."/>
            <person name="Alioto T."/>
            <person name="Gomez Garrido J."/>
        </authorList>
    </citation>
    <scope>NUCLEOTIDE SEQUENCE</scope>
    <source>
        <strain evidence="1">A484AB</strain>
    </source>
</reference>
<dbReference type="Proteomes" id="UP001152795">
    <property type="component" value="Unassembled WGS sequence"/>
</dbReference>
<comment type="caution">
    <text evidence="1">The sequence shown here is derived from an EMBL/GenBank/DDBJ whole genome shotgun (WGS) entry which is preliminary data.</text>
</comment>
<accession>A0A6S7JFG8</accession>
<organism evidence="1 2">
    <name type="scientific">Paramuricea clavata</name>
    <name type="common">Red gorgonian</name>
    <name type="synonym">Violescent sea-whip</name>
    <dbReference type="NCBI Taxonomy" id="317549"/>
    <lineage>
        <taxon>Eukaryota</taxon>
        <taxon>Metazoa</taxon>
        <taxon>Cnidaria</taxon>
        <taxon>Anthozoa</taxon>
        <taxon>Octocorallia</taxon>
        <taxon>Malacalcyonacea</taxon>
        <taxon>Plexauridae</taxon>
        <taxon>Paramuricea</taxon>
    </lineage>
</organism>
<proteinExistence type="predicted"/>
<protein>
    <submittedName>
        <fullName evidence="1">Uncharacterized protein</fullName>
    </submittedName>
</protein>
<evidence type="ECO:0000313" key="2">
    <source>
        <dbReference type="Proteomes" id="UP001152795"/>
    </source>
</evidence>
<name>A0A6S7JFG8_PARCT</name>
<sequence>MRSYEYSGEETANMIGLDLMESLGLTRRQISEIFGHIAYDGVCASTKERTRGGGSLSLVYHFFRWCGLGPDDLSGHWDMGHLLQLVYGDVLLKDKDVDRFNTLMYTHMTNHRSGQSGCYFKEVAMELNHAVLTNKSKQETRWVRSELRFLQAWYRNPPTIIHIISSWEEAAYLSDEWKWPNEDLKLAETENPMQIIQNLEKGIYKPHLSQAVKIDATRRINVQIHENERFRDSVADVDDTVQDLLKLNCNKVTTSDLNIPEIPVTGFEAQDRNEVENKLKNLCGNLCGNLVKAFNERVQVPKLIKDSITCFATDNVHNEHEQANQLQQIVNEIKGPKAENFQDTTDSCLVGLKMFKDFAKNERNKTPQLDLKKYTRNSLASFVFHRSKSSESYLNLSKLERTVRQFVRQLVP</sequence>